<name>A0A4Q4TF98_9PEZI</name>
<accession>A0A4Q4TF98</accession>
<dbReference type="SMART" id="SM01041">
    <property type="entry name" value="BRO1"/>
    <property type="match status" value="1"/>
</dbReference>
<evidence type="ECO:0000313" key="6">
    <source>
        <dbReference type="Proteomes" id="UP000293360"/>
    </source>
</evidence>
<comment type="similarity">
    <text evidence="1">Belongs to the palA/RIM20 family.</text>
</comment>
<dbReference type="CDD" id="cd09241">
    <property type="entry name" value="BRO1_ScRim20-like"/>
    <property type="match status" value="1"/>
</dbReference>
<feature type="coiled-coil region" evidence="2">
    <location>
        <begin position="637"/>
        <end position="695"/>
    </location>
</feature>
<feature type="coiled-coil region" evidence="2">
    <location>
        <begin position="287"/>
        <end position="318"/>
    </location>
</feature>
<dbReference type="Pfam" id="PF03097">
    <property type="entry name" value="BRO1"/>
    <property type="match status" value="1"/>
</dbReference>
<dbReference type="InterPro" id="IPR025304">
    <property type="entry name" value="ALIX_V_dom"/>
</dbReference>
<feature type="region of interest" description="Disordered" evidence="3">
    <location>
        <begin position="731"/>
        <end position="837"/>
    </location>
</feature>
<evidence type="ECO:0000256" key="2">
    <source>
        <dbReference type="SAM" id="Coils"/>
    </source>
</evidence>
<keyword evidence="2" id="KW-0175">Coiled coil</keyword>
<dbReference type="EMBL" id="QJNU01000229">
    <property type="protein sequence ID" value="RYP04067.1"/>
    <property type="molecule type" value="Genomic_DNA"/>
</dbReference>
<dbReference type="Proteomes" id="UP000293360">
    <property type="component" value="Unassembled WGS sequence"/>
</dbReference>
<evidence type="ECO:0000256" key="1">
    <source>
        <dbReference type="ARBA" id="ARBA00038154"/>
    </source>
</evidence>
<protein>
    <recommendedName>
        <fullName evidence="4">BRO1 domain-containing protein</fullName>
    </recommendedName>
</protein>
<keyword evidence="6" id="KW-1185">Reference proteome</keyword>
<dbReference type="Gene3D" id="1.20.120.560">
    <property type="entry name" value="alix/aip1 in complex with the ypdl late domain"/>
    <property type="match status" value="1"/>
</dbReference>
<feature type="compositionally biased region" description="Low complexity" evidence="3">
    <location>
        <begin position="807"/>
        <end position="837"/>
    </location>
</feature>
<evidence type="ECO:0000313" key="5">
    <source>
        <dbReference type="EMBL" id="RYP04067.1"/>
    </source>
</evidence>
<dbReference type="InterPro" id="IPR038499">
    <property type="entry name" value="BRO1_sf"/>
</dbReference>
<dbReference type="Gene3D" id="1.20.140.50">
    <property type="entry name" value="alix/aip1 like domains"/>
    <property type="match status" value="1"/>
</dbReference>
<dbReference type="Gene3D" id="1.25.40.280">
    <property type="entry name" value="alix/aip1 like domains"/>
    <property type="match status" value="1"/>
</dbReference>
<evidence type="ECO:0000256" key="3">
    <source>
        <dbReference type="SAM" id="MobiDB-lite"/>
    </source>
</evidence>
<dbReference type="OrthoDB" id="64867at2759"/>
<dbReference type="PANTHER" id="PTHR23030:SF39">
    <property type="entry name" value="PROGRAMMED CELL DEATH 6-INTERACTING PROTEIN"/>
    <property type="match status" value="1"/>
</dbReference>
<proteinExistence type="inferred from homology"/>
<organism evidence="5 6">
    <name type="scientific">Monosporascus ibericus</name>
    <dbReference type="NCBI Taxonomy" id="155417"/>
    <lineage>
        <taxon>Eukaryota</taxon>
        <taxon>Fungi</taxon>
        <taxon>Dikarya</taxon>
        <taxon>Ascomycota</taxon>
        <taxon>Pezizomycotina</taxon>
        <taxon>Sordariomycetes</taxon>
        <taxon>Xylariomycetidae</taxon>
        <taxon>Xylariales</taxon>
        <taxon>Xylariales incertae sedis</taxon>
        <taxon>Monosporascus</taxon>
    </lineage>
</organism>
<dbReference type="PROSITE" id="PS51180">
    <property type="entry name" value="BRO1"/>
    <property type="match status" value="1"/>
</dbReference>
<dbReference type="STRING" id="155417.A0A4Q4TF98"/>
<dbReference type="Pfam" id="PF13949">
    <property type="entry name" value="ALIX_LYPXL_bnd"/>
    <property type="match status" value="1"/>
</dbReference>
<dbReference type="AlphaFoldDB" id="A0A4Q4TF98"/>
<gene>
    <name evidence="5" type="ORF">DL764_004697</name>
</gene>
<comment type="caution">
    <text evidence="5">The sequence shown here is derived from an EMBL/GenBank/DDBJ whole genome shotgun (WGS) entry which is preliminary data.</text>
</comment>
<sequence length="927" mass="103237">MATHILAVPFRKGTQLSLSSAVRKYISTKYDQHPDMFRNDLETIDDLRRNAVNVREAHPSGIRELQAYAAHLVWMSGKFPIDIGADFTWYPSLGYNTERPVVHNNLQFELANILYNLAVLYSQLAIASNRSDTDGLKTAASYFSQAAGVLQHLKTQVIPGLRTTPPEDMDDQSLEALIQLQLAQGQECYWHKAVMDGYKDASIAKLAAKVSDFYNLAGEAAMRSEAISSSWIHHMSAKHHHFAAAAQYRAACDCLEKRKYGEEVARLRDAVSCTNEGLKENKGGYLNKAVVADLNELKRKVEEDLKRAERDNEKIYLNHEPSKSELKILDRATMAAPRVPAQVAKPLDCLGEKAEFGPPLFTKLVPYSVHIAVSIYEERRDRLVNQNIIGELEILNERIHDILSSLNLPGSIQAFEKPLGLPGTLVQHAEEIRQADAIHKLQRCFADIDKLRAADIAIFEEGKDLLQTEEEEDMRVRRKFGTDRWTRPESRAEPAQGVKLWNQVAEAEGWFANSASSDGVVREKFYSIEPMLAVLAGPDRGIMDFVPSSRRTEIPETLKPAINRLRSAYHDVTRLESRRRRKADSLREKARSDDIKSDILAEAARLERSNTVGTALVPAHFEAFFEKRLDSLYEPELELVQKEAQEQERLATELARAHREFEGQKRAAGGGNREREQALQRLENAYLKYKELVSNVEVGRKFYNDLSRIVGGFRDNARSFAAARRREARALEDELSMPPLKNLSLAGPQQPQAQPQQHQQSQAQPQFQMAGGAHMQSPREAVGYQPQSQQPPAPTQNSYFDGADSYQQQQTQAPAQTTQPPAATPQQQRHQQTLQAQIQSWAGEAVAQPQPQQPRANPVQTMWNPEVGIRFAAPPGGGVGGANGQQAIGSATPSPGVLGGVNNQTPTAARSGPNGGTWDPSAGIRFG</sequence>
<feature type="compositionally biased region" description="Low complexity" evidence="3">
    <location>
        <begin position="746"/>
        <end position="770"/>
    </location>
</feature>
<feature type="region of interest" description="Disordered" evidence="3">
    <location>
        <begin position="868"/>
        <end position="927"/>
    </location>
</feature>
<dbReference type="PANTHER" id="PTHR23030">
    <property type="entry name" value="PCD6 INTERACTING PROTEIN-RELATED"/>
    <property type="match status" value="1"/>
</dbReference>
<reference evidence="5 6" key="1">
    <citation type="submission" date="2018-06" db="EMBL/GenBank/DDBJ databases">
        <title>Complete Genomes of Monosporascus.</title>
        <authorList>
            <person name="Robinson A.J."/>
            <person name="Natvig D.O."/>
        </authorList>
    </citation>
    <scope>NUCLEOTIDE SEQUENCE [LARGE SCALE GENOMIC DNA]</scope>
    <source>
        <strain evidence="5 6">CBS 110550</strain>
    </source>
</reference>
<evidence type="ECO:0000259" key="4">
    <source>
        <dbReference type="PROSITE" id="PS51180"/>
    </source>
</evidence>
<feature type="domain" description="BRO1" evidence="4">
    <location>
        <begin position="4"/>
        <end position="399"/>
    </location>
</feature>
<dbReference type="GO" id="GO:0005768">
    <property type="term" value="C:endosome"/>
    <property type="evidence" value="ECO:0007669"/>
    <property type="project" value="TreeGrafter"/>
</dbReference>
<dbReference type="InterPro" id="IPR004328">
    <property type="entry name" value="BRO1_dom"/>
</dbReference>